<evidence type="ECO:0000256" key="1">
    <source>
        <dbReference type="ARBA" id="ARBA00001965"/>
    </source>
</evidence>
<dbReference type="Pfam" id="PF02915">
    <property type="entry name" value="Rubrerythrin"/>
    <property type="match status" value="1"/>
</dbReference>
<reference evidence="10 11" key="1">
    <citation type="submission" date="2018-07" db="EMBL/GenBank/DDBJ databases">
        <title>New species, Clostridium PI-S10-A1B.</title>
        <authorList>
            <person name="Krishna G."/>
            <person name="Summeta K."/>
            <person name="Shikha S."/>
            <person name="Prabhu P.B."/>
            <person name="Suresh K."/>
        </authorList>
    </citation>
    <scope>NUCLEOTIDE SEQUENCE [LARGE SCALE GENOMIC DNA]</scope>
    <source>
        <strain evidence="10 11">PI-S10-A1B</strain>
    </source>
</reference>
<dbReference type="GO" id="GO:0016491">
    <property type="term" value="F:oxidoreductase activity"/>
    <property type="evidence" value="ECO:0007669"/>
    <property type="project" value="InterPro"/>
</dbReference>
<name>A0A3E2N9Z1_9FIRM</name>
<dbReference type="InterPro" id="IPR009040">
    <property type="entry name" value="Ferritin-like_diiron"/>
</dbReference>
<keyword evidence="6" id="KW-0411">Iron-sulfur</keyword>
<dbReference type="SUPFAM" id="SSF47240">
    <property type="entry name" value="Ferritin-like"/>
    <property type="match status" value="1"/>
</dbReference>
<dbReference type="OrthoDB" id="9799749at2"/>
<dbReference type="InterPro" id="IPR048574">
    <property type="entry name" value="RUBY_RBDX"/>
</dbReference>
<dbReference type="InterPro" id="IPR009078">
    <property type="entry name" value="Ferritin-like_SF"/>
</dbReference>
<evidence type="ECO:0000256" key="6">
    <source>
        <dbReference type="ARBA" id="ARBA00023014"/>
    </source>
</evidence>
<protein>
    <submittedName>
        <fullName evidence="10">4Fe-4S dicluster domain-containing protein</fullName>
    </submittedName>
</protein>
<keyword evidence="2" id="KW-0813">Transport</keyword>
<organism evidence="10 11">
    <name type="scientific">Lacrimispora amygdalina</name>
    <dbReference type="NCBI Taxonomy" id="253257"/>
    <lineage>
        <taxon>Bacteria</taxon>
        <taxon>Bacillati</taxon>
        <taxon>Bacillota</taxon>
        <taxon>Clostridia</taxon>
        <taxon>Lachnospirales</taxon>
        <taxon>Lachnospiraceae</taxon>
        <taxon>Lacrimispora</taxon>
    </lineage>
</organism>
<accession>A0A3E2N9Z1</accession>
<dbReference type="NCBIfam" id="NF045767">
    <property type="entry name" value="RuberyRbr"/>
    <property type="match status" value="1"/>
</dbReference>
<dbReference type="InterPro" id="IPR003251">
    <property type="entry name" value="Rr_diiron-bd_dom"/>
</dbReference>
<keyword evidence="4" id="KW-0249">Electron transport</keyword>
<dbReference type="Pfam" id="PF00037">
    <property type="entry name" value="Fer4"/>
    <property type="match status" value="1"/>
</dbReference>
<dbReference type="PROSITE" id="PS50903">
    <property type="entry name" value="RUBREDOXIN_LIKE"/>
    <property type="match status" value="2"/>
</dbReference>
<dbReference type="PROSITE" id="PS51379">
    <property type="entry name" value="4FE4S_FER_2"/>
    <property type="match status" value="1"/>
</dbReference>
<dbReference type="Gene3D" id="1.20.1260.10">
    <property type="match status" value="1"/>
</dbReference>
<evidence type="ECO:0000256" key="5">
    <source>
        <dbReference type="ARBA" id="ARBA00023004"/>
    </source>
</evidence>
<dbReference type="GO" id="GO:0005506">
    <property type="term" value="F:iron ion binding"/>
    <property type="evidence" value="ECO:0007669"/>
    <property type="project" value="InterPro"/>
</dbReference>
<dbReference type="CDD" id="cd01041">
    <property type="entry name" value="Rubrerythrin"/>
    <property type="match status" value="1"/>
</dbReference>
<dbReference type="EMBL" id="QOHO01000054">
    <property type="protein sequence ID" value="RFZ77701.1"/>
    <property type="molecule type" value="Genomic_DNA"/>
</dbReference>
<feature type="domain" description="Rubredoxin-like" evidence="7">
    <location>
        <begin position="162"/>
        <end position="197"/>
    </location>
</feature>
<dbReference type="CDD" id="cd00729">
    <property type="entry name" value="rubredoxin_SM"/>
    <property type="match status" value="2"/>
</dbReference>
<evidence type="ECO:0000259" key="8">
    <source>
        <dbReference type="PROSITE" id="PS50905"/>
    </source>
</evidence>
<dbReference type="InterPro" id="IPR017900">
    <property type="entry name" value="4Fe4S_Fe_S_CS"/>
</dbReference>
<dbReference type="PANTHER" id="PTHR43865">
    <property type="entry name" value="RUBRERYTHRIN-RELATED"/>
    <property type="match status" value="1"/>
</dbReference>
<dbReference type="InterPro" id="IPR012347">
    <property type="entry name" value="Ferritin-like"/>
</dbReference>
<proteinExistence type="predicted"/>
<dbReference type="Pfam" id="PF21349">
    <property type="entry name" value="RUBY_RBDX"/>
    <property type="match status" value="2"/>
</dbReference>
<evidence type="ECO:0000259" key="7">
    <source>
        <dbReference type="PROSITE" id="PS50903"/>
    </source>
</evidence>
<dbReference type="InterPro" id="IPR052364">
    <property type="entry name" value="Rubrerythrin"/>
</dbReference>
<comment type="caution">
    <text evidence="10">The sequence shown here is derived from an EMBL/GenBank/DDBJ whole genome shotgun (WGS) entry which is preliminary data.</text>
</comment>
<dbReference type="SUPFAM" id="SSF54862">
    <property type="entry name" value="4Fe-4S ferredoxins"/>
    <property type="match status" value="1"/>
</dbReference>
<evidence type="ECO:0000313" key="11">
    <source>
        <dbReference type="Proteomes" id="UP000260680"/>
    </source>
</evidence>
<dbReference type="InterPro" id="IPR017896">
    <property type="entry name" value="4Fe4S_Fe-S-bd"/>
</dbReference>
<evidence type="ECO:0000256" key="4">
    <source>
        <dbReference type="ARBA" id="ARBA00022982"/>
    </source>
</evidence>
<dbReference type="PROSITE" id="PS00198">
    <property type="entry name" value="4FE4S_FER_1"/>
    <property type="match status" value="1"/>
</dbReference>
<dbReference type="InterPro" id="IPR024934">
    <property type="entry name" value="Rubredoxin-like_dom"/>
</dbReference>
<dbReference type="AlphaFoldDB" id="A0A3E2N9Z1"/>
<comment type="cofactor">
    <cofactor evidence="1">
        <name>Fe(3+)</name>
        <dbReference type="ChEBI" id="CHEBI:29034"/>
    </cofactor>
</comment>
<feature type="domain" description="4Fe-4S ferredoxin-type" evidence="9">
    <location>
        <begin position="31"/>
        <end position="60"/>
    </location>
</feature>
<keyword evidence="5" id="KW-0408">Iron</keyword>
<feature type="domain" description="Rubredoxin-like" evidence="7">
    <location>
        <begin position="344"/>
        <end position="378"/>
    </location>
</feature>
<evidence type="ECO:0000313" key="10">
    <source>
        <dbReference type="EMBL" id="RFZ77701.1"/>
    </source>
</evidence>
<dbReference type="PANTHER" id="PTHR43865:SF1">
    <property type="entry name" value="RUBRERYTHRIN-RELATED"/>
    <property type="match status" value="1"/>
</dbReference>
<evidence type="ECO:0000259" key="9">
    <source>
        <dbReference type="PROSITE" id="PS51379"/>
    </source>
</evidence>
<sequence length="382" mass="42629">MAEKYAVRNLRLCTKDCLCLYVCPTGATDTENSIIDLEKCIGCGACAEACPSSAISMVPKELPPQQPKEEKVVEALRGLVQSKANAENIASQLPDVLSVAVEKSSRLMAEDLCREAGFMLPQSGNTRAFLESIKTYPGIPVDAVESLLKNIQFNEKMEEKKMEKWKCTVCGYIHEGPMTPDFKCPICKQPADKFVKIEDAASPAKNPYAGTKTEKNLWEAFAGESQARNKYTYFASVAKKAGYEQIAALFLHTAENEKEHAKLWFKALGELGDTAENLLHAAEGENAEWTDMYDRMAREADEEGFHDLAEQFRGVAAIEKMHEERYRKLLSNVEAMQVFEKSGVTIWECRNCGHIVVGTKAPEICPVCKHPQAFFEVRAENY</sequence>
<dbReference type="Proteomes" id="UP000260680">
    <property type="component" value="Unassembled WGS sequence"/>
</dbReference>
<keyword evidence="3" id="KW-0479">Metal-binding</keyword>
<feature type="domain" description="Ferritin-like diiron" evidence="8">
    <location>
        <begin position="207"/>
        <end position="337"/>
    </location>
</feature>
<dbReference type="GO" id="GO:0051536">
    <property type="term" value="F:iron-sulfur cluster binding"/>
    <property type="evidence" value="ECO:0007669"/>
    <property type="project" value="UniProtKB-KW"/>
</dbReference>
<evidence type="ECO:0000256" key="3">
    <source>
        <dbReference type="ARBA" id="ARBA00022723"/>
    </source>
</evidence>
<gene>
    <name evidence="10" type="ORF">DS742_17080</name>
</gene>
<dbReference type="PROSITE" id="PS50905">
    <property type="entry name" value="FERRITIN_LIKE"/>
    <property type="match status" value="1"/>
</dbReference>
<dbReference type="Gene3D" id="3.30.70.20">
    <property type="match status" value="1"/>
</dbReference>
<evidence type="ECO:0000256" key="2">
    <source>
        <dbReference type="ARBA" id="ARBA00022448"/>
    </source>
</evidence>
<dbReference type="SUPFAM" id="SSF57802">
    <property type="entry name" value="Rubredoxin-like"/>
    <property type="match status" value="2"/>
</dbReference>
<dbReference type="Gene3D" id="2.20.28.10">
    <property type="match status" value="2"/>
</dbReference>